<dbReference type="CDD" id="cd06144">
    <property type="entry name" value="REX4_like"/>
    <property type="match status" value="1"/>
</dbReference>
<dbReference type="SMART" id="SM00479">
    <property type="entry name" value="EXOIII"/>
    <property type="match status" value="1"/>
</dbReference>
<dbReference type="PANTHER" id="PTHR12801:SF123">
    <property type="entry name" value="RNA EXONUCLEASE 4"/>
    <property type="match status" value="1"/>
</dbReference>
<dbReference type="EMBL" id="MVGT01000148">
    <property type="protein sequence ID" value="OVA20078.1"/>
    <property type="molecule type" value="Genomic_DNA"/>
</dbReference>
<evidence type="ECO:0000256" key="7">
    <source>
        <dbReference type="ARBA" id="ARBA00023242"/>
    </source>
</evidence>
<dbReference type="PROSITE" id="PS50157">
    <property type="entry name" value="ZINC_FINGER_C2H2_2"/>
    <property type="match status" value="1"/>
</dbReference>
<dbReference type="InterPro" id="IPR047021">
    <property type="entry name" value="REXO1/3/4-like"/>
</dbReference>
<evidence type="ECO:0000256" key="3">
    <source>
        <dbReference type="ARBA" id="ARBA00016937"/>
    </source>
</evidence>
<evidence type="ECO:0000256" key="6">
    <source>
        <dbReference type="ARBA" id="ARBA00022839"/>
    </source>
</evidence>
<feature type="domain" description="C2H2-type" evidence="9">
    <location>
        <begin position="19"/>
        <end position="48"/>
    </location>
</feature>
<evidence type="ECO:0000313" key="11">
    <source>
        <dbReference type="Proteomes" id="UP000195402"/>
    </source>
</evidence>
<dbReference type="AlphaFoldDB" id="A0A200RBI1"/>
<dbReference type="Gene3D" id="3.30.160.60">
    <property type="entry name" value="Classic Zinc Finger"/>
    <property type="match status" value="1"/>
</dbReference>
<dbReference type="GO" id="GO:0006364">
    <property type="term" value="P:rRNA processing"/>
    <property type="evidence" value="ECO:0007669"/>
    <property type="project" value="InterPro"/>
</dbReference>
<keyword evidence="11" id="KW-1185">Reference proteome</keyword>
<name>A0A200RBI1_MACCD</name>
<reference evidence="10 11" key="1">
    <citation type="journal article" date="2017" name="Mol. Plant">
        <title>The Genome of Medicinal Plant Macleaya cordata Provides New Insights into Benzylisoquinoline Alkaloids Metabolism.</title>
        <authorList>
            <person name="Liu X."/>
            <person name="Liu Y."/>
            <person name="Huang P."/>
            <person name="Ma Y."/>
            <person name="Qing Z."/>
            <person name="Tang Q."/>
            <person name="Cao H."/>
            <person name="Cheng P."/>
            <person name="Zheng Y."/>
            <person name="Yuan Z."/>
            <person name="Zhou Y."/>
            <person name="Liu J."/>
            <person name="Tang Z."/>
            <person name="Zhuo Y."/>
            <person name="Zhang Y."/>
            <person name="Yu L."/>
            <person name="Huang J."/>
            <person name="Yang P."/>
            <person name="Peng Q."/>
            <person name="Zhang J."/>
            <person name="Jiang W."/>
            <person name="Zhang Z."/>
            <person name="Lin K."/>
            <person name="Ro D.K."/>
            <person name="Chen X."/>
            <person name="Xiong X."/>
            <person name="Shang Y."/>
            <person name="Huang S."/>
            <person name="Zeng J."/>
        </authorList>
    </citation>
    <scope>NUCLEOTIDE SEQUENCE [LARGE SCALE GENOMIC DNA]</scope>
    <source>
        <strain evidence="11">cv. BLH2017</strain>
        <tissue evidence="10">Root</tissue>
    </source>
</reference>
<dbReference type="InterPro" id="IPR037431">
    <property type="entry name" value="REX4_DEDDh_dom"/>
</dbReference>
<dbReference type="Gene3D" id="3.30.420.10">
    <property type="entry name" value="Ribonuclease H-like superfamily/Ribonuclease H"/>
    <property type="match status" value="1"/>
</dbReference>
<accession>A0A200RBI1</accession>
<evidence type="ECO:0000313" key="10">
    <source>
        <dbReference type="EMBL" id="OVA20078.1"/>
    </source>
</evidence>
<gene>
    <name evidence="10" type="ORF">BVC80_1665g40</name>
</gene>
<evidence type="ECO:0000256" key="5">
    <source>
        <dbReference type="ARBA" id="ARBA00022801"/>
    </source>
</evidence>
<dbReference type="OMA" id="DIQSGMH"/>
<dbReference type="STRING" id="56857.A0A200RBI1"/>
<comment type="caution">
    <text evidence="10">The sequence shown here is derived from an EMBL/GenBank/DDBJ whole genome shotgun (WGS) entry which is preliminary data.</text>
</comment>
<dbReference type="Pfam" id="PF00929">
    <property type="entry name" value="RNase_T"/>
    <property type="match status" value="1"/>
</dbReference>
<dbReference type="GO" id="GO:0003676">
    <property type="term" value="F:nucleic acid binding"/>
    <property type="evidence" value="ECO:0007669"/>
    <property type="project" value="InterPro"/>
</dbReference>
<evidence type="ECO:0000256" key="4">
    <source>
        <dbReference type="ARBA" id="ARBA00022722"/>
    </source>
</evidence>
<evidence type="ECO:0000256" key="1">
    <source>
        <dbReference type="ARBA" id="ARBA00004123"/>
    </source>
</evidence>
<dbReference type="GO" id="GO:0005634">
    <property type="term" value="C:nucleus"/>
    <property type="evidence" value="ECO:0007669"/>
    <property type="project" value="UniProtKB-SubCell"/>
</dbReference>
<dbReference type="InterPro" id="IPR036397">
    <property type="entry name" value="RNaseH_sf"/>
</dbReference>
<comment type="similarity">
    <text evidence="2">Belongs to the REXO4 family.</text>
</comment>
<evidence type="ECO:0000256" key="2">
    <source>
        <dbReference type="ARBA" id="ARBA00010489"/>
    </source>
</evidence>
<dbReference type="Proteomes" id="UP000195402">
    <property type="component" value="Unassembled WGS sequence"/>
</dbReference>
<keyword evidence="6 10" id="KW-0269">Exonuclease</keyword>
<keyword evidence="4" id="KW-0540">Nuclease</keyword>
<dbReference type="GO" id="GO:0008270">
    <property type="term" value="F:zinc ion binding"/>
    <property type="evidence" value="ECO:0007669"/>
    <property type="project" value="UniProtKB-KW"/>
</dbReference>
<keyword evidence="8" id="KW-0863">Zinc-finger</keyword>
<sequence length="369" mass="42248">MVHLVELDADTPKTITIRHKCSACFKQYKKKEHLLEHMKLSYHSVHQPKCDVCKKHCKSFESLREHITGPLPKSNCAKIFNAQGCHLCMKIFDSSDALSAHKEMCYLSPAPPIEFIKMPSVELEMEASSLTEGNYTSRGPEVVAIDCEMVGGGSDGSLDLCGRVCLIDEDENVIFHTYVEPQIPVTDYRYEITGITEEHLRDAMPLKQVQEKIEKILYNGESIWRTRLEGGNARLLVGHDLDHDLDCLRMNYPDHLLRDTAKYRPLMKTNLCSHPLKYLSRTYLGYEIQSGTHDPYEDCVAAMRLYKRMRAQVHPLEGITTSSATHFYTNSFDSRTSKELDNMSPDALFEISRSNYRCWCLDSRPKLQS</sequence>
<dbReference type="InterPro" id="IPR012337">
    <property type="entry name" value="RNaseH-like_sf"/>
</dbReference>
<keyword evidence="8" id="KW-0479">Metal-binding</keyword>
<organism evidence="10 11">
    <name type="scientific">Macleaya cordata</name>
    <name type="common">Five-seeded plume-poppy</name>
    <name type="synonym">Bocconia cordata</name>
    <dbReference type="NCBI Taxonomy" id="56857"/>
    <lineage>
        <taxon>Eukaryota</taxon>
        <taxon>Viridiplantae</taxon>
        <taxon>Streptophyta</taxon>
        <taxon>Embryophyta</taxon>
        <taxon>Tracheophyta</taxon>
        <taxon>Spermatophyta</taxon>
        <taxon>Magnoliopsida</taxon>
        <taxon>Ranunculales</taxon>
        <taxon>Papaveraceae</taxon>
        <taxon>Papaveroideae</taxon>
        <taxon>Macleaya</taxon>
    </lineage>
</organism>
<dbReference type="PROSITE" id="PS00028">
    <property type="entry name" value="ZINC_FINGER_C2H2_1"/>
    <property type="match status" value="1"/>
</dbReference>
<comment type="subcellular location">
    <subcellularLocation>
        <location evidence="1">Nucleus</location>
    </subcellularLocation>
</comment>
<evidence type="ECO:0000256" key="8">
    <source>
        <dbReference type="PROSITE-ProRule" id="PRU00042"/>
    </source>
</evidence>
<dbReference type="InParanoid" id="A0A200RBI1"/>
<evidence type="ECO:0000259" key="9">
    <source>
        <dbReference type="PROSITE" id="PS50157"/>
    </source>
</evidence>
<keyword evidence="7" id="KW-0539">Nucleus</keyword>
<protein>
    <recommendedName>
        <fullName evidence="3">RNA exonuclease 4</fullName>
    </recommendedName>
</protein>
<dbReference type="PANTHER" id="PTHR12801">
    <property type="entry name" value="RNA EXONUCLEASE REXO1 / RECO3 FAMILY MEMBER-RELATED"/>
    <property type="match status" value="1"/>
</dbReference>
<keyword evidence="8" id="KW-0862">Zinc</keyword>
<dbReference type="OrthoDB" id="8191639at2759"/>
<dbReference type="GO" id="GO:0008408">
    <property type="term" value="F:3'-5' exonuclease activity"/>
    <property type="evidence" value="ECO:0007669"/>
    <property type="project" value="InterPro"/>
</dbReference>
<dbReference type="SUPFAM" id="SSF53098">
    <property type="entry name" value="Ribonuclease H-like"/>
    <property type="match status" value="1"/>
</dbReference>
<keyword evidence="5" id="KW-0378">Hydrolase</keyword>
<dbReference type="InterPro" id="IPR013087">
    <property type="entry name" value="Znf_C2H2_type"/>
</dbReference>
<dbReference type="InterPro" id="IPR013520">
    <property type="entry name" value="Ribonucl_H"/>
</dbReference>
<proteinExistence type="inferred from homology"/>